<dbReference type="EMBL" id="CP015402">
    <property type="protein sequence ID" value="ANU62730.1"/>
    <property type="molecule type" value="Genomic_DNA"/>
</dbReference>
<sequence length="181" mass="19388">MADNYLERKMEEHRRGPMPAYRRRVTSRGLPPGTVSFPFPVRRIIVFSAGEIPDAVAAGNAVGLRDSLVKALAATGCRVAFTEADIVSRNRLAQTSGACGVAPGDTDIVAARWEGLDSSMTITCNDTTTDINVYPRYGDSRHTCIRIPASGGDTGAAVRAVLWSLVEGNDYLLDNTVNIGC</sequence>
<dbReference type="STRING" id="1796646.A4V02_02650"/>
<keyword evidence="3" id="KW-1185">Reference proteome</keyword>
<gene>
    <name evidence="1" type="ORF">A4V02_02650</name>
    <name evidence="2" type="ORF">E5333_04100</name>
</gene>
<accession>A0A1B1S7G1</accession>
<dbReference type="AlphaFoldDB" id="A0A1B1S7G1"/>
<evidence type="ECO:0000313" key="2">
    <source>
        <dbReference type="EMBL" id="TGY75371.1"/>
    </source>
</evidence>
<accession>A0A1Z2XEC9</accession>
<dbReference type="RefSeq" id="WP_068960108.1">
    <property type="nucleotide sequence ID" value="NZ_CAJTAP010000002.1"/>
</dbReference>
<dbReference type="EMBL" id="SRYD01000012">
    <property type="protein sequence ID" value="TGY75371.1"/>
    <property type="molecule type" value="Genomic_DNA"/>
</dbReference>
<dbReference type="OrthoDB" id="9788235at2"/>
<name>A0A1B1S7G1_9BACT</name>
<evidence type="ECO:0000313" key="4">
    <source>
        <dbReference type="Proteomes" id="UP000306630"/>
    </source>
</evidence>
<proteinExistence type="predicted"/>
<reference evidence="1" key="2">
    <citation type="submission" date="2017-04" db="EMBL/GenBank/DDBJ databases">
        <title>Complete Genome Sequences of Twelve Strains of a Stable Defined Moderately Diverse Mouse Microbiota 2 (sDMDMm2).</title>
        <authorList>
            <person name="Uchimura Y."/>
            <person name="Wyss M."/>
            <person name="Brugiroux S."/>
            <person name="Limenitakis J.P."/>
            <person name="Stecher B."/>
            <person name="McCoy K.D."/>
            <person name="Macpherson A.J."/>
        </authorList>
    </citation>
    <scope>NUCLEOTIDE SEQUENCE</scope>
    <source>
        <strain evidence="1">YL27</strain>
    </source>
</reference>
<organism evidence="1 3">
    <name type="scientific">Muribaculum intestinale</name>
    <dbReference type="NCBI Taxonomy" id="1796646"/>
    <lineage>
        <taxon>Bacteria</taxon>
        <taxon>Pseudomonadati</taxon>
        <taxon>Bacteroidota</taxon>
        <taxon>Bacteroidia</taxon>
        <taxon>Bacteroidales</taxon>
        <taxon>Muribaculaceae</taxon>
        <taxon>Muribaculum</taxon>
    </lineage>
</organism>
<dbReference type="Proteomes" id="UP000186351">
    <property type="component" value="Chromosome"/>
</dbReference>
<reference evidence="3" key="1">
    <citation type="submission" date="2016-04" db="EMBL/GenBank/DDBJ databases">
        <title>Complete Genome Sequences of Twelve Strains of a Stable Defined Moderately Diverse Mouse Microbiota 2 (sDMDMm2).</title>
        <authorList>
            <person name="Uchimura Y."/>
            <person name="Wyss M."/>
            <person name="Brugiroux S."/>
            <person name="Limenitakis J.P."/>
            <person name="Stecher B."/>
            <person name="McCoy K.D."/>
            <person name="Macpherson A.J."/>
        </authorList>
    </citation>
    <scope>NUCLEOTIDE SEQUENCE [LARGE SCALE GENOMIC DNA]</scope>
    <source>
        <strain evidence="3">YL27</strain>
    </source>
</reference>
<evidence type="ECO:0000313" key="3">
    <source>
        <dbReference type="Proteomes" id="UP000186351"/>
    </source>
</evidence>
<dbReference type="KEGG" id="pary:A4V02_02650"/>
<protein>
    <submittedName>
        <fullName evidence="1">Uncharacterized protein</fullName>
    </submittedName>
</protein>
<dbReference type="Proteomes" id="UP000306630">
    <property type="component" value="Unassembled WGS sequence"/>
</dbReference>
<evidence type="ECO:0000313" key="1">
    <source>
        <dbReference type="EMBL" id="ANU62730.1"/>
    </source>
</evidence>
<dbReference type="GeneID" id="65535741"/>
<reference evidence="2 4" key="3">
    <citation type="submission" date="2019-04" db="EMBL/GenBank/DDBJ databases">
        <title>Microbes associate with the intestines of laboratory mice.</title>
        <authorList>
            <person name="Navarre W."/>
            <person name="Wong E."/>
            <person name="Huang K."/>
            <person name="Tropini C."/>
            <person name="Ng K."/>
            <person name="Yu B."/>
        </authorList>
    </citation>
    <scope>NUCLEOTIDE SEQUENCE [LARGE SCALE GENOMIC DNA]</scope>
    <source>
        <strain evidence="2 4">NM06_A21</strain>
    </source>
</reference>